<dbReference type="Pfam" id="PF00085">
    <property type="entry name" value="Thioredoxin"/>
    <property type="match status" value="1"/>
</dbReference>
<evidence type="ECO:0000256" key="2">
    <source>
        <dbReference type="ARBA" id="ARBA00022448"/>
    </source>
</evidence>
<gene>
    <name evidence="9" type="primary">trxC</name>
    <name evidence="9" type="ORF">PROAA_3470004</name>
</gene>
<comment type="similarity">
    <text evidence="1">Belongs to the thioredoxin family.</text>
</comment>
<keyword evidence="5" id="KW-1015">Disulfide bond</keyword>
<dbReference type="InterPro" id="IPR013766">
    <property type="entry name" value="Thioredoxin_domain"/>
</dbReference>
<protein>
    <recommendedName>
        <fullName evidence="7">Thioredoxin</fullName>
    </recommendedName>
</protein>
<dbReference type="NCBIfam" id="NF008229">
    <property type="entry name" value="PRK10996.1"/>
    <property type="match status" value="1"/>
</dbReference>
<evidence type="ECO:0000259" key="8">
    <source>
        <dbReference type="PROSITE" id="PS51352"/>
    </source>
</evidence>
<dbReference type="InterPro" id="IPR049299">
    <property type="entry name" value="Thio2_N"/>
</dbReference>
<evidence type="ECO:0000256" key="7">
    <source>
        <dbReference type="NCBIfam" id="TIGR01068"/>
    </source>
</evidence>
<keyword evidence="3" id="KW-0479">Metal-binding</keyword>
<dbReference type="EMBL" id="FLQY01000276">
    <property type="protein sequence ID" value="SBT09807.1"/>
    <property type="molecule type" value="Genomic_DNA"/>
</dbReference>
<evidence type="ECO:0000256" key="6">
    <source>
        <dbReference type="ARBA" id="ARBA00023284"/>
    </source>
</evidence>
<keyword evidence="10" id="KW-1185">Reference proteome</keyword>
<accession>A0A1A8XYQ0</accession>
<evidence type="ECO:0000256" key="1">
    <source>
        <dbReference type="ARBA" id="ARBA00008987"/>
    </source>
</evidence>
<dbReference type="GO" id="GO:0046872">
    <property type="term" value="F:metal ion binding"/>
    <property type="evidence" value="ECO:0007669"/>
    <property type="project" value="UniProtKB-KW"/>
</dbReference>
<dbReference type="Proteomes" id="UP000199600">
    <property type="component" value="Unassembled WGS sequence"/>
</dbReference>
<dbReference type="GO" id="GO:0015035">
    <property type="term" value="F:protein-disulfide reductase activity"/>
    <property type="evidence" value="ECO:0007669"/>
    <property type="project" value="UniProtKB-UniRule"/>
</dbReference>
<evidence type="ECO:0000313" key="10">
    <source>
        <dbReference type="Proteomes" id="UP000199600"/>
    </source>
</evidence>
<dbReference type="FunFam" id="3.40.30.10:FF:000001">
    <property type="entry name" value="Thioredoxin"/>
    <property type="match status" value="1"/>
</dbReference>
<feature type="domain" description="Thioredoxin" evidence="8">
    <location>
        <begin position="40"/>
        <end position="145"/>
    </location>
</feature>
<dbReference type="AlphaFoldDB" id="A0A1A8XYQ0"/>
<sequence>MDQKLELVCPHCDTVNRVQADRLADRPVCGRCKQMLITGTPLELNAANFARHVADSDLPVLVDFWAPWCGPCRTMTPVISQAASELALTLRVAKLNTEAEGEIATRFGIRSIPTLALFQGGREIARQSGAVNLPTLLDWIRSVLPAR</sequence>
<keyword evidence="6" id="KW-0676">Redox-active center</keyword>
<dbReference type="NCBIfam" id="TIGR01068">
    <property type="entry name" value="thioredoxin"/>
    <property type="match status" value="1"/>
</dbReference>
<evidence type="ECO:0000313" key="9">
    <source>
        <dbReference type="EMBL" id="SBT09807.1"/>
    </source>
</evidence>
<evidence type="ECO:0000256" key="4">
    <source>
        <dbReference type="ARBA" id="ARBA00022982"/>
    </source>
</evidence>
<organism evidence="9 10">
    <name type="scientific">Candidatus Propionivibrio aalborgensis</name>
    <dbReference type="NCBI Taxonomy" id="1860101"/>
    <lineage>
        <taxon>Bacteria</taxon>
        <taxon>Pseudomonadati</taxon>
        <taxon>Pseudomonadota</taxon>
        <taxon>Betaproteobacteria</taxon>
        <taxon>Rhodocyclales</taxon>
        <taxon>Rhodocyclaceae</taxon>
        <taxon>Propionivibrio</taxon>
    </lineage>
</organism>
<dbReference type="SUPFAM" id="SSF52833">
    <property type="entry name" value="Thioredoxin-like"/>
    <property type="match status" value="1"/>
</dbReference>
<evidence type="ECO:0000256" key="3">
    <source>
        <dbReference type="ARBA" id="ARBA00022723"/>
    </source>
</evidence>
<dbReference type="Pfam" id="PF21352">
    <property type="entry name" value="Zn_ribbon_Thio2"/>
    <property type="match status" value="1"/>
</dbReference>
<keyword evidence="2" id="KW-0813">Transport</keyword>
<dbReference type="PROSITE" id="PS51352">
    <property type="entry name" value="THIOREDOXIN_2"/>
    <property type="match status" value="1"/>
</dbReference>
<dbReference type="PANTHER" id="PTHR45663">
    <property type="entry name" value="GEO12009P1"/>
    <property type="match status" value="1"/>
</dbReference>
<dbReference type="InterPro" id="IPR005746">
    <property type="entry name" value="Thioredoxin"/>
</dbReference>
<proteinExistence type="inferred from homology"/>
<dbReference type="InterPro" id="IPR017937">
    <property type="entry name" value="Thioredoxin_CS"/>
</dbReference>
<dbReference type="Gene3D" id="3.40.30.10">
    <property type="entry name" value="Glutaredoxin"/>
    <property type="match status" value="1"/>
</dbReference>
<name>A0A1A8XYQ0_9RHOO</name>
<keyword evidence="9" id="KW-0560">Oxidoreductase</keyword>
<dbReference type="RefSeq" id="WP_186411728.1">
    <property type="nucleotide sequence ID" value="NZ_FLQY01000276.1"/>
</dbReference>
<dbReference type="GO" id="GO:0005829">
    <property type="term" value="C:cytosol"/>
    <property type="evidence" value="ECO:0007669"/>
    <property type="project" value="TreeGrafter"/>
</dbReference>
<keyword evidence="4" id="KW-0249">Electron transport</keyword>
<dbReference type="PROSITE" id="PS00194">
    <property type="entry name" value="THIOREDOXIN_1"/>
    <property type="match status" value="1"/>
</dbReference>
<dbReference type="Gene3D" id="2.30.30.380">
    <property type="entry name" value="Zn-finger domain of Sec23/24"/>
    <property type="match status" value="1"/>
</dbReference>
<dbReference type="CDD" id="cd02947">
    <property type="entry name" value="TRX_family"/>
    <property type="match status" value="1"/>
</dbReference>
<dbReference type="InterPro" id="IPR036249">
    <property type="entry name" value="Thioredoxin-like_sf"/>
</dbReference>
<dbReference type="PANTHER" id="PTHR45663:SF11">
    <property type="entry name" value="GEO12009P1"/>
    <property type="match status" value="1"/>
</dbReference>
<reference evidence="9 10" key="1">
    <citation type="submission" date="2016-06" db="EMBL/GenBank/DDBJ databases">
        <authorList>
            <person name="Kjaerup R.B."/>
            <person name="Dalgaard T.S."/>
            <person name="Juul-Madsen H.R."/>
        </authorList>
    </citation>
    <scope>NUCLEOTIDE SEQUENCE [LARGE SCALE GENOMIC DNA]</scope>
    <source>
        <strain evidence="9">2</strain>
    </source>
</reference>
<dbReference type="GO" id="GO:0045454">
    <property type="term" value="P:cell redox homeostasis"/>
    <property type="evidence" value="ECO:0007669"/>
    <property type="project" value="TreeGrafter"/>
</dbReference>
<dbReference type="PRINTS" id="PR00421">
    <property type="entry name" value="THIOREDOXIN"/>
</dbReference>
<evidence type="ECO:0000256" key="5">
    <source>
        <dbReference type="ARBA" id="ARBA00023157"/>
    </source>
</evidence>